<evidence type="ECO:0000256" key="1">
    <source>
        <dbReference type="SAM" id="SignalP"/>
    </source>
</evidence>
<feature type="chain" id="PRO_5035233708" evidence="1">
    <location>
        <begin position="26"/>
        <end position="129"/>
    </location>
</feature>
<comment type="caution">
    <text evidence="2">The sequence shown here is derived from an EMBL/GenBank/DDBJ whole genome shotgun (WGS) entry which is preliminary data.</text>
</comment>
<name>A0A8J6QBH7_9FLAO</name>
<evidence type="ECO:0000313" key="3">
    <source>
        <dbReference type="Proteomes" id="UP000600588"/>
    </source>
</evidence>
<reference evidence="2 3" key="1">
    <citation type="submission" date="2020-09" db="EMBL/GenBank/DDBJ databases">
        <title>TT11 complete genome.</title>
        <authorList>
            <person name="Wu Z."/>
        </authorList>
    </citation>
    <scope>NUCLEOTIDE SEQUENCE [LARGE SCALE GENOMIC DNA]</scope>
    <source>
        <strain evidence="2 3">TT11</strain>
    </source>
</reference>
<dbReference type="EMBL" id="JACVXB010000005">
    <property type="protein sequence ID" value="MBD0832971.1"/>
    <property type="molecule type" value="Genomic_DNA"/>
</dbReference>
<protein>
    <submittedName>
        <fullName evidence="2">Uncharacterized protein</fullName>
    </submittedName>
</protein>
<keyword evidence="3" id="KW-1185">Reference proteome</keyword>
<proteinExistence type="predicted"/>
<feature type="signal peptide" evidence="1">
    <location>
        <begin position="1"/>
        <end position="25"/>
    </location>
</feature>
<keyword evidence="1" id="KW-0732">Signal</keyword>
<evidence type="ECO:0000313" key="2">
    <source>
        <dbReference type="EMBL" id="MBD0832971.1"/>
    </source>
</evidence>
<sequence length="129" mass="14655">MKKAIFKYLLFLLVFVLNGFNQAQADVISLDESSLYTNYCHANQVISGNPLNISYASTDGVLDLKVTEIEIEESEESISKKVVQDKGFNVFYLTAERLFKISNKSLISAGLFCNTLFSKRHILFQVFRI</sequence>
<dbReference type="AlphaFoldDB" id="A0A8J6QBH7"/>
<dbReference type="Proteomes" id="UP000600588">
    <property type="component" value="Unassembled WGS sequence"/>
</dbReference>
<gene>
    <name evidence="2" type="ORF">ICJ83_12575</name>
</gene>
<accession>A0A8J6QBH7</accession>
<dbReference type="RefSeq" id="WP_188230750.1">
    <property type="nucleotide sequence ID" value="NZ_JACVXB010000005.1"/>
</dbReference>
<organism evidence="2 3">
    <name type="scientific">Aestuariibaculum sediminum</name>
    <dbReference type="NCBI Taxonomy" id="2770637"/>
    <lineage>
        <taxon>Bacteria</taxon>
        <taxon>Pseudomonadati</taxon>
        <taxon>Bacteroidota</taxon>
        <taxon>Flavobacteriia</taxon>
        <taxon>Flavobacteriales</taxon>
        <taxon>Flavobacteriaceae</taxon>
    </lineage>
</organism>